<evidence type="ECO:0000259" key="10">
    <source>
        <dbReference type="PROSITE" id="PS50885"/>
    </source>
</evidence>
<evidence type="ECO:0000259" key="9">
    <source>
        <dbReference type="PROSITE" id="PS50111"/>
    </source>
</evidence>
<dbReference type="PANTHER" id="PTHR32089:SF112">
    <property type="entry name" value="LYSOZYME-LIKE PROTEIN-RELATED"/>
    <property type="match status" value="1"/>
</dbReference>
<evidence type="ECO:0000313" key="11">
    <source>
        <dbReference type="EMBL" id="NBI28436.1"/>
    </source>
</evidence>
<dbReference type="CDD" id="cd11386">
    <property type="entry name" value="MCP_signal"/>
    <property type="match status" value="1"/>
</dbReference>
<keyword evidence="12" id="KW-1185">Reference proteome</keyword>
<name>A0A6N9PZW9_9BACL</name>
<comment type="subcellular location">
    <subcellularLocation>
        <location evidence="1">Cell membrane</location>
    </subcellularLocation>
</comment>
<evidence type="ECO:0000256" key="8">
    <source>
        <dbReference type="SAM" id="Phobius"/>
    </source>
</evidence>
<dbReference type="PROSITE" id="PS50111">
    <property type="entry name" value="CHEMOTAXIS_TRANSDUC_2"/>
    <property type="match status" value="1"/>
</dbReference>
<dbReference type="InterPro" id="IPR004090">
    <property type="entry name" value="Chemotax_Me-accpt_rcpt"/>
</dbReference>
<evidence type="ECO:0000256" key="6">
    <source>
        <dbReference type="PROSITE-ProRule" id="PRU00284"/>
    </source>
</evidence>
<keyword evidence="8" id="KW-0812">Transmembrane</keyword>
<keyword evidence="4 6" id="KW-0807">Transducer</keyword>
<dbReference type="PANTHER" id="PTHR32089">
    <property type="entry name" value="METHYL-ACCEPTING CHEMOTAXIS PROTEIN MCPB"/>
    <property type="match status" value="1"/>
</dbReference>
<evidence type="ECO:0000256" key="1">
    <source>
        <dbReference type="ARBA" id="ARBA00004236"/>
    </source>
</evidence>
<keyword evidence="2" id="KW-1003">Cell membrane</keyword>
<dbReference type="GO" id="GO:0006935">
    <property type="term" value="P:chemotaxis"/>
    <property type="evidence" value="ECO:0007669"/>
    <property type="project" value="InterPro"/>
</dbReference>
<dbReference type="GO" id="GO:0005886">
    <property type="term" value="C:plasma membrane"/>
    <property type="evidence" value="ECO:0007669"/>
    <property type="project" value="UniProtKB-SubCell"/>
</dbReference>
<sequence>MLFIKLTKNMSTSQKLLLIFGVPLILGLVSSIFLLNLNQQNENKLTETLYDISFQTNTLILDADKDLYQALVAYLSLTRKETLNKGELREEVKTKIANANEKVDEAISIITKYQLEDLTLASTSLGEAADNPESSSDKNTIKKYLSEFETQFESWARITDVENPTYDLYFMALPYFEGGREKLKISGDILNGYAQNSIQEIHASNQTTKIWIYIIYIVIFVLITISGLIFIKENVRLIKGVAKKIDHVKEGNLLVEPSEEYTKDEMGQMVKGLDVMVSNLRDLIHGIVEQSRTVATSSIELTQSTQESSAASNHVADNIQTITEGIEIQTKTTDETSRAVEEMASGIQRIAESTTFVSELSQKTDQQADRGNQVIVELNNQIVSMYNTVQELSTTVDSLNQRSDKIGAIMDDITGFANQTNLLSLNASIEAARAGEHGRGFSVVADEIRNLASSSLKSADNIQKLIIETQKEITMVSKNMTLAVEEAEKSNQSMVEVSQDFHKISDNVKEIDTHIQETSAITEELSASSEEVAASMEHSNSTAHEIFSKSQNVAAATEEQLALMENMDDAAKKLMDIVNQLNQSISNFKV</sequence>
<comment type="caution">
    <text evidence="11">The sequence shown here is derived from an EMBL/GenBank/DDBJ whole genome shotgun (WGS) entry which is preliminary data.</text>
</comment>
<dbReference type="InterPro" id="IPR004089">
    <property type="entry name" value="MCPsignal_dom"/>
</dbReference>
<dbReference type="Pfam" id="PF00015">
    <property type="entry name" value="MCPsignal"/>
    <property type="match status" value="1"/>
</dbReference>
<feature type="domain" description="Methyl-accepting transducer" evidence="9">
    <location>
        <begin position="304"/>
        <end position="540"/>
    </location>
</feature>
<keyword evidence="7" id="KW-0175">Coiled coil</keyword>
<dbReference type="SUPFAM" id="SSF58104">
    <property type="entry name" value="Methyl-accepting chemotaxis protein (MCP) signaling domain"/>
    <property type="match status" value="1"/>
</dbReference>
<dbReference type="OrthoDB" id="9760371at2"/>
<keyword evidence="8" id="KW-1133">Transmembrane helix</keyword>
<organism evidence="11 12">
    <name type="scientific">Chengkuizengella marina</name>
    <dbReference type="NCBI Taxonomy" id="2507566"/>
    <lineage>
        <taxon>Bacteria</taxon>
        <taxon>Bacillati</taxon>
        <taxon>Bacillota</taxon>
        <taxon>Bacilli</taxon>
        <taxon>Bacillales</taxon>
        <taxon>Paenibacillaceae</taxon>
        <taxon>Chengkuizengella</taxon>
    </lineage>
</organism>
<dbReference type="Gene3D" id="1.10.287.950">
    <property type="entry name" value="Methyl-accepting chemotaxis protein"/>
    <property type="match status" value="1"/>
</dbReference>
<reference evidence="11 12" key="1">
    <citation type="submission" date="2019-01" db="EMBL/GenBank/DDBJ databases">
        <title>Chengkuizengella sp. nov., isolated from deep-sea sediment of East Pacific Ocean.</title>
        <authorList>
            <person name="Yang J."/>
            <person name="Lai Q."/>
            <person name="Shao Z."/>
        </authorList>
    </citation>
    <scope>NUCLEOTIDE SEQUENCE [LARGE SCALE GENOMIC DNA]</scope>
    <source>
        <strain evidence="11 12">YPA3-1-1</strain>
    </source>
</reference>
<dbReference type="Proteomes" id="UP000448943">
    <property type="component" value="Unassembled WGS sequence"/>
</dbReference>
<dbReference type="EMBL" id="SIJB01000014">
    <property type="protein sequence ID" value="NBI28436.1"/>
    <property type="molecule type" value="Genomic_DNA"/>
</dbReference>
<dbReference type="GO" id="GO:0004888">
    <property type="term" value="F:transmembrane signaling receptor activity"/>
    <property type="evidence" value="ECO:0007669"/>
    <property type="project" value="InterPro"/>
</dbReference>
<evidence type="ECO:0000313" key="12">
    <source>
        <dbReference type="Proteomes" id="UP000448943"/>
    </source>
</evidence>
<proteinExistence type="inferred from homology"/>
<comment type="similarity">
    <text evidence="5">Belongs to the methyl-accepting chemotaxis (MCP) protein family.</text>
</comment>
<dbReference type="PRINTS" id="PR00260">
    <property type="entry name" value="CHEMTRNSDUCR"/>
</dbReference>
<evidence type="ECO:0000256" key="3">
    <source>
        <dbReference type="ARBA" id="ARBA00023136"/>
    </source>
</evidence>
<accession>A0A6N9PZW9</accession>
<feature type="coiled-coil region" evidence="7">
    <location>
        <begin position="89"/>
        <end position="116"/>
    </location>
</feature>
<dbReference type="AlphaFoldDB" id="A0A6N9PZW9"/>
<dbReference type="PROSITE" id="PS50885">
    <property type="entry name" value="HAMP"/>
    <property type="match status" value="1"/>
</dbReference>
<evidence type="ECO:0000256" key="4">
    <source>
        <dbReference type="ARBA" id="ARBA00023224"/>
    </source>
</evidence>
<dbReference type="GO" id="GO:0007165">
    <property type="term" value="P:signal transduction"/>
    <property type="evidence" value="ECO:0007669"/>
    <property type="project" value="UniProtKB-KW"/>
</dbReference>
<feature type="domain" description="HAMP" evidence="10">
    <location>
        <begin position="238"/>
        <end position="285"/>
    </location>
</feature>
<evidence type="ECO:0000256" key="7">
    <source>
        <dbReference type="SAM" id="Coils"/>
    </source>
</evidence>
<dbReference type="InterPro" id="IPR003660">
    <property type="entry name" value="HAMP_dom"/>
</dbReference>
<dbReference type="RefSeq" id="WP_160645226.1">
    <property type="nucleotide sequence ID" value="NZ_SIJB01000014.1"/>
</dbReference>
<keyword evidence="3 8" id="KW-0472">Membrane</keyword>
<dbReference type="SMART" id="SM00283">
    <property type="entry name" value="MA"/>
    <property type="match status" value="1"/>
</dbReference>
<gene>
    <name evidence="11" type="ORF">ERL59_05660</name>
</gene>
<evidence type="ECO:0000256" key="2">
    <source>
        <dbReference type="ARBA" id="ARBA00022475"/>
    </source>
</evidence>
<protein>
    <submittedName>
        <fullName evidence="11">Methyl-accepting chemotaxis protein</fullName>
    </submittedName>
</protein>
<dbReference type="Gene3D" id="6.10.340.10">
    <property type="match status" value="1"/>
</dbReference>
<feature type="transmembrane region" description="Helical" evidence="8">
    <location>
        <begin position="210"/>
        <end position="231"/>
    </location>
</feature>
<dbReference type="SMART" id="SM00304">
    <property type="entry name" value="HAMP"/>
    <property type="match status" value="1"/>
</dbReference>
<evidence type="ECO:0000256" key="5">
    <source>
        <dbReference type="ARBA" id="ARBA00029447"/>
    </source>
</evidence>